<feature type="non-terminal residue" evidence="3">
    <location>
        <position position="1"/>
    </location>
</feature>
<dbReference type="EMBL" id="NCKV01001060">
    <property type="protein sequence ID" value="RWS29131.1"/>
    <property type="molecule type" value="Genomic_DNA"/>
</dbReference>
<accession>A0A443SNM7</accession>
<dbReference type="Gene3D" id="2.60.40.420">
    <property type="entry name" value="Cupredoxins - blue copper proteins"/>
    <property type="match status" value="1"/>
</dbReference>
<comment type="caution">
    <text evidence="3">The sequence shown here is derived from an EMBL/GenBank/DDBJ whole genome shotgun (WGS) entry which is preliminary data.</text>
</comment>
<evidence type="ECO:0000259" key="2">
    <source>
        <dbReference type="PROSITE" id="PS51551"/>
    </source>
</evidence>
<dbReference type="Proteomes" id="UP000288716">
    <property type="component" value="Unassembled WGS sequence"/>
</dbReference>
<dbReference type="STRING" id="299467.A0A443SNM7"/>
<dbReference type="AlphaFoldDB" id="A0A443SNM7"/>
<organism evidence="3 4">
    <name type="scientific">Leptotrombidium deliense</name>
    <dbReference type="NCBI Taxonomy" id="299467"/>
    <lineage>
        <taxon>Eukaryota</taxon>
        <taxon>Metazoa</taxon>
        <taxon>Ecdysozoa</taxon>
        <taxon>Arthropoda</taxon>
        <taxon>Chelicerata</taxon>
        <taxon>Arachnida</taxon>
        <taxon>Acari</taxon>
        <taxon>Acariformes</taxon>
        <taxon>Trombidiformes</taxon>
        <taxon>Prostigmata</taxon>
        <taxon>Anystina</taxon>
        <taxon>Parasitengona</taxon>
        <taxon>Trombiculoidea</taxon>
        <taxon>Trombiculidae</taxon>
        <taxon>Leptotrombidium</taxon>
    </lineage>
</organism>
<comment type="similarity">
    <text evidence="1">Belongs to the ephrin family.</text>
</comment>
<gene>
    <name evidence="3" type="ORF">B4U80_08383</name>
</gene>
<evidence type="ECO:0000313" key="3">
    <source>
        <dbReference type="EMBL" id="RWS29131.1"/>
    </source>
</evidence>
<dbReference type="InterPro" id="IPR008972">
    <property type="entry name" value="Cupredoxin"/>
</dbReference>
<dbReference type="OrthoDB" id="6250301at2759"/>
<reference evidence="3 4" key="1">
    <citation type="journal article" date="2018" name="Gigascience">
        <title>Genomes of trombidid mites reveal novel predicted allergens and laterally-transferred genes associated with secondary metabolism.</title>
        <authorList>
            <person name="Dong X."/>
            <person name="Chaisiri K."/>
            <person name="Xia D."/>
            <person name="Armstrong S.D."/>
            <person name="Fang Y."/>
            <person name="Donnelly M.J."/>
            <person name="Kadowaki T."/>
            <person name="McGarry J.W."/>
            <person name="Darby A.C."/>
            <person name="Makepeace B.L."/>
        </authorList>
    </citation>
    <scope>NUCLEOTIDE SEQUENCE [LARGE SCALE GENOMIC DNA]</scope>
    <source>
        <strain evidence="3">UoL-UT</strain>
    </source>
</reference>
<dbReference type="SUPFAM" id="SSF49503">
    <property type="entry name" value="Cupredoxins"/>
    <property type="match status" value="1"/>
</dbReference>
<comment type="caution">
    <text evidence="1">Lacks conserved residue(s) required for the propagation of feature annotation.</text>
</comment>
<proteinExistence type="inferred from homology"/>
<evidence type="ECO:0000313" key="4">
    <source>
        <dbReference type="Proteomes" id="UP000288716"/>
    </source>
</evidence>
<dbReference type="GO" id="GO:0016020">
    <property type="term" value="C:membrane"/>
    <property type="evidence" value="ECO:0007669"/>
    <property type="project" value="InterPro"/>
</dbReference>
<protein>
    <submittedName>
        <fullName evidence="3">Ephrin-A5-like protein</fullName>
    </submittedName>
</protein>
<sequence>FRIDNTDHIIDVNKGNNPFEYDQVNIICPTYSKGTREDDTESYIIYNVRLKSACFALTHCCLRAISLQKNVNDSRNY</sequence>
<dbReference type="VEuPathDB" id="VectorBase:LDEU002910"/>
<feature type="domain" description="Ephrin RBD" evidence="2">
    <location>
        <begin position="1"/>
        <end position="77"/>
    </location>
</feature>
<dbReference type="PROSITE" id="PS51551">
    <property type="entry name" value="EPHRIN_RBD_2"/>
    <property type="match status" value="1"/>
</dbReference>
<dbReference type="Pfam" id="PF00812">
    <property type="entry name" value="Ephrin"/>
    <property type="match status" value="1"/>
</dbReference>
<evidence type="ECO:0000256" key="1">
    <source>
        <dbReference type="PROSITE-ProRule" id="PRU00884"/>
    </source>
</evidence>
<keyword evidence="4" id="KW-1185">Reference proteome</keyword>
<name>A0A443SNM7_9ACAR</name>
<dbReference type="InterPro" id="IPR001799">
    <property type="entry name" value="Ephrin_RBD"/>
</dbReference>